<proteinExistence type="predicted"/>
<comment type="caution">
    <text evidence="1">The sequence shown here is derived from an EMBL/GenBank/DDBJ whole genome shotgun (WGS) entry which is preliminary data.</text>
</comment>
<evidence type="ECO:0000313" key="1">
    <source>
        <dbReference type="EMBL" id="KAL1888570.1"/>
    </source>
</evidence>
<dbReference type="EMBL" id="JAWDJO010000255">
    <property type="protein sequence ID" value="KAL1888570.1"/>
    <property type="molecule type" value="Genomic_DNA"/>
</dbReference>
<accession>A0ABR3YL54</accession>
<name>A0ABR3YL54_9PEZI</name>
<keyword evidence="2" id="KW-1185">Reference proteome</keyword>
<dbReference type="Proteomes" id="UP001583280">
    <property type="component" value="Unassembled WGS sequence"/>
</dbReference>
<gene>
    <name evidence="1" type="ORF">Cpir12675_006115</name>
</gene>
<sequence>MERIQELEGLSQVPSPCDKVDFIGGMGTGGFHPGVYHKFNVENGLRDTTILDCHSMSKISAHTINYLNENAQAVKRLVAAFTMRARHNEKDKECLADLHVTDPRTDKKEIESKKGGLLTGCRQWITEHKDFQ</sequence>
<reference evidence="1 2" key="1">
    <citation type="journal article" date="2024" name="IMA Fungus">
        <title>IMA Genome - F19 : A genome assembly and annotation guide to empower mycologists, including annotated draft genome sequences of Ceratocystis pirilliformis, Diaporthe australafricana, Fusarium ophioides, Paecilomyces lecythidis, and Sporothrix stenoceras.</title>
        <authorList>
            <person name="Aylward J."/>
            <person name="Wilson A.M."/>
            <person name="Visagie C.M."/>
            <person name="Spraker J."/>
            <person name="Barnes I."/>
            <person name="Buitendag C."/>
            <person name="Ceriani C."/>
            <person name="Del Mar Angel L."/>
            <person name="du Plessis D."/>
            <person name="Fuchs T."/>
            <person name="Gasser K."/>
            <person name="Kramer D."/>
            <person name="Li W."/>
            <person name="Munsamy K."/>
            <person name="Piso A."/>
            <person name="Price J.L."/>
            <person name="Sonnekus B."/>
            <person name="Thomas C."/>
            <person name="van der Nest A."/>
            <person name="van Dijk A."/>
            <person name="van Heerden A."/>
            <person name="van Vuuren N."/>
            <person name="Yilmaz N."/>
            <person name="Duong T.A."/>
            <person name="van der Merwe N.A."/>
            <person name="Wingfield M.J."/>
            <person name="Wingfield B.D."/>
        </authorList>
    </citation>
    <scope>NUCLEOTIDE SEQUENCE [LARGE SCALE GENOMIC DNA]</scope>
    <source>
        <strain evidence="1 2">CMW 12675</strain>
    </source>
</reference>
<organism evidence="1 2">
    <name type="scientific">Ceratocystis pirilliformis</name>
    <dbReference type="NCBI Taxonomy" id="259994"/>
    <lineage>
        <taxon>Eukaryota</taxon>
        <taxon>Fungi</taxon>
        <taxon>Dikarya</taxon>
        <taxon>Ascomycota</taxon>
        <taxon>Pezizomycotina</taxon>
        <taxon>Sordariomycetes</taxon>
        <taxon>Hypocreomycetidae</taxon>
        <taxon>Microascales</taxon>
        <taxon>Ceratocystidaceae</taxon>
        <taxon>Ceratocystis</taxon>
    </lineage>
</organism>
<protein>
    <submittedName>
        <fullName evidence="1">Uncharacterized protein</fullName>
    </submittedName>
</protein>
<evidence type="ECO:0000313" key="2">
    <source>
        <dbReference type="Proteomes" id="UP001583280"/>
    </source>
</evidence>